<dbReference type="EMBL" id="UINC01045922">
    <property type="protein sequence ID" value="SVB53264.1"/>
    <property type="molecule type" value="Genomic_DNA"/>
</dbReference>
<organism evidence="3">
    <name type="scientific">marine metagenome</name>
    <dbReference type="NCBI Taxonomy" id="408172"/>
    <lineage>
        <taxon>unclassified sequences</taxon>
        <taxon>metagenomes</taxon>
        <taxon>ecological metagenomes</taxon>
    </lineage>
</organism>
<gene>
    <name evidence="3" type="ORF">METZ01_LOCUS206118</name>
</gene>
<name>A0A382ESY5_9ZZZZ</name>
<feature type="domain" description="AB hydrolase-1" evidence="2">
    <location>
        <begin position="18"/>
        <end position="253"/>
    </location>
</feature>
<accession>A0A382ESY5</accession>
<feature type="non-terminal residue" evidence="3">
    <location>
        <position position="1"/>
    </location>
</feature>
<proteinExistence type="predicted"/>
<evidence type="ECO:0000259" key="2">
    <source>
        <dbReference type="Pfam" id="PF00561"/>
    </source>
</evidence>
<dbReference type="InterPro" id="IPR029058">
    <property type="entry name" value="AB_hydrolase_fold"/>
</dbReference>
<dbReference type="InterPro" id="IPR000639">
    <property type="entry name" value="Epox_hydrolase-like"/>
</dbReference>
<dbReference type="SUPFAM" id="SSF53474">
    <property type="entry name" value="alpha/beta-Hydrolases"/>
    <property type="match status" value="1"/>
</dbReference>
<reference evidence="3" key="1">
    <citation type="submission" date="2018-05" db="EMBL/GenBank/DDBJ databases">
        <authorList>
            <person name="Lanie J.A."/>
            <person name="Ng W.-L."/>
            <person name="Kazmierczak K.M."/>
            <person name="Andrzejewski T.M."/>
            <person name="Davidsen T.M."/>
            <person name="Wayne K.J."/>
            <person name="Tettelin H."/>
            <person name="Glass J.I."/>
            <person name="Rusch D."/>
            <person name="Podicherti R."/>
            <person name="Tsui H.-C.T."/>
            <person name="Winkler M.E."/>
        </authorList>
    </citation>
    <scope>NUCLEOTIDE SEQUENCE</scope>
</reference>
<keyword evidence="1" id="KW-0378">Hydrolase</keyword>
<evidence type="ECO:0000256" key="1">
    <source>
        <dbReference type="ARBA" id="ARBA00022801"/>
    </source>
</evidence>
<protein>
    <recommendedName>
        <fullName evidence="2">AB hydrolase-1 domain-containing protein</fullName>
    </recommendedName>
</protein>
<sequence length="273" mass="31596">NNLEFDVRVAGLSNTGDAVILLHGFPQTSHMYQEIMGLLSDNNYKVIAPDQRGYSKGARPKSKNDYKIEYLVEDIFLLADEFSFKEFHLVGHDWGAAVGWGAVKFNPERIISWSALSVPHIDALNQAREIDKNQQKKSRYLKFFNLPFFPELYFSINNHKNLKTLWNKHSQSQKEEYMKVFSQKGALKAALNWYRVNLNKDDTEKLGEIFKTTQFIWGNKDMASGRKGAELTKDYMKGEYSFIELDVGHWSIQEDYDTVSSLILNFINKNSKK</sequence>
<dbReference type="InterPro" id="IPR000073">
    <property type="entry name" value="AB_hydrolase_1"/>
</dbReference>
<dbReference type="GO" id="GO:0016787">
    <property type="term" value="F:hydrolase activity"/>
    <property type="evidence" value="ECO:0007669"/>
    <property type="project" value="UniProtKB-KW"/>
</dbReference>
<dbReference type="Pfam" id="PF00561">
    <property type="entry name" value="Abhydrolase_1"/>
    <property type="match status" value="1"/>
</dbReference>
<evidence type="ECO:0000313" key="3">
    <source>
        <dbReference type="EMBL" id="SVB53264.1"/>
    </source>
</evidence>
<dbReference type="AlphaFoldDB" id="A0A382ESY5"/>
<dbReference type="PRINTS" id="PR00412">
    <property type="entry name" value="EPOXHYDRLASE"/>
</dbReference>
<dbReference type="PANTHER" id="PTHR43329">
    <property type="entry name" value="EPOXIDE HYDROLASE"/>
    <property type="match status" value="1"/>
</dbReference>
<dbReference type="Gene3D" id="3.40.50.1820">
    <property type="entry name" value="alpha/beta hydrolase"/>
    <property type="match status" value="1"/>
</dbReference>